<dbReference type="InterPro" id="IPR050744">
    <property type="entry name" value="AI-2_Isomerase_LsrG"/>
</dbReference>
<dbReference type="PROSITE" id="PS51725">
    <property type="entry name" value="ABM"/>
    <property type="match status" value="1"/>
</dbReference>
<accession>A0ABX2TFE7</accession>
<reference evidence="2 3" key="1">
    <citation type="submission" date="2020-05" db="EMBL/GenBank/DDBJ databases">
        <title>Azospirillum oleiclasticum sp. nov, a nitrogen-fixing and heavy crude oil-emulsifying bacterium isolated from the crude oil of Yumen Oilfield.</title>
        <authorList>
            <person name="Wu D."/>
            <person name="Cai M."/>
            <person name="Zhang X."/>
        </authorList>
    </citation>
    <scope>NUCLEOTIDE SEQUENCE [LARGE SCALE GENOMIC DNA]</scope>
    <source>
        <strain evidence="2 3">ROY-1-1-2</strain>
    </source>
</reference>
<dbReference type="InterPro" id="IPR007138">
    <property type="entry name" value="ABM_dom"/>
</dbReference>
<protein>
    <submittedName>
        <fullName evidence="2">Antibiotic biosynthesis monooxygenase</fullName>
    </submittedName>
</protein>
<evidence type="ECO:0000259" key="1">
    <source>
        <dbReference type="PROSITE" id="PS51725"/>
    </source>
</evidence>
<feature type="domain" description="ABM" evidence="1">
    <location>
        <begin position="18"/>
        <end position="107"/>
    </location>
</feature>
<dbReference type="Gene3D" id="3.30.70.100">
    <property type="match status" value="1"/>
</dbReference>
<organism evidence="2 3">
    <name type="scientific">Azospirillum oleiclasticum</name>
    <dbReference type="NCBI Taxonomy" id="2735135"/>
    <lineage>
        <taxon>Bacteria</taxon>
        <taxon>Pseudomonadati</taxon>
        <taxon>Pseudomonadota</taxon>
        <taxon>Alphaproteobacteria</taxon>
        <taxon>Rhodospirillales</taxon>
        <taxon>Azospirillaceae</taxon>
        <taxon>Azospirillum</taxon>
    </lineage>
</organism>
<dbReference type="RefSeq" id="WP_180284754.1">
    <property type="nucleotide sequence ID" value="NZ_JABFDB010000023.1"/>
</dbReference>
<dbReference type="GO" id="GO:0004497">
    <property type="term" value="F:monooxygenase activity"/>
    <property type="evidence" value="ECO:0007669"/>
    <property type="project" value="UniProtKB-KW"/>
</dbReference>
<keyword evidence="3" id="KW-1185">Reference proteome</keyword>
<dbReference type="Pfam" id="PF03992">
    <property type="entry name" value="ABM"/>
    <property type="match status" value="1"/>
</dbReference>
<dbReference type="EMBL" id="JABFDB010000023">
    <property type="protein sequence ID" value="NYZ22978.1"/>
    <property type="molecule type" value="Genomic_DNA"/>
</dbReference>
<sequence>MSDQHPEGASGGAPAGAFVVIAEFVVKAGHMAAFMEAALDDARCSVRDEPGCRQFDVVRPEGLPDAVLFYEVYDSREAFDAHLRTPHFDRFRLAFPPLIEAERPVRFAGRVHP</sequence>
<evidence type="ECO:0000313" key="3">
    <source>
        <dbReference type="Proteomes" id="UP000584642"/>
    </source>
</evidence>
<gene>
    <name evidence="2" type="ORF">HND93_25000</name>
</gene>
<dbReference type="PANTHER" id="PTHR33336:SF1">
    <property type="entry name" value="(4S)-4-HYDROXY-5-PHOSPHONOOXYPENTANE-2,3-DIONE ISOMERASE"/>
    <property type="match status" value="1"/>
</dbReference>
<dbReference type="SUPFAM" id="SSF54909">
    <property type="entry name" value="Dimeric alpha+beta barrel"/>
    <property type="match status" value="1"/>
</dbReference>
<dbReference type="PANTHER" id="PTHR33336">
    <property type="entry name" value="QUINOL MONOOXYGENASE YGIN-RELATED"/>
    <property type="match status" value="1"/>
</dbReference>
<name>A0ABX2TFE7_9PROT</name>
<evidence type="ECO:0000313" key="2">
    <source>
        <dbReference type="EMBL" id="NYZ22978.1"/>
    </source>
</evidence>
<dbReference type="InterPro" id="IPR011008">
    <property type="entry name" value="Dimeric_a/b-barrel"/>
</dbReference>
<keyword evidence="2" id="KW-0503">Monooxygenase</keyword>
<dbReference type="Proteomes" id="UP000584642">
    <property type="component" value="Unassembled WGS sequence"/>
</dbReference>
<comment type="caution">
    <text evidence="2">The sequence shown here is derived from an EMBL/GenBank/DDBJ whole genome shotgun (WGS) entry which is preliminary data.</text>
</comment>
<proteinExistence type="predicted"/>
<keyword evidence="2" id="KW-0560">Oxidoreductase</keyword>